<dbReference type="InterPro" id="IPR045179">
    <property type="entry name" value="YgfZ/GcvT"/>
</dbReference>
<keyword evidence="4" id="KW-1185">Reference proteome</keyword>
<feature type="domain" description="GCVT N-terminal" evidence="2">
    <location>
        <begin position="33"/>
        <end position="154"/>
    </location>
</feature>
<sequence>MYWIEFKKEKVKVFGKKSKIPFKTGLQDEHIVFLDSILTNDIKKLEQNKFYYALKLNKNGYAEKDFFVFKEEDFFIIDTDLSADILIEEFQKLKLSLKVYFEKLQGYRHFYLFGEDAEEFIKNRFDITLNNFEFKKLEDIYIAKNPVRLNQIGFDIFTKNEDFINLLKDFKEISEKDFEDLRIKNCVPKIGKELKEGIIPLETNIVDYAFSFNKGCYVGQEVIARVYFRGKSPRTLSKFEILNNLKEEEKIIEEKPIGFISSINSENNYALGFILRAKAEEGKIYKTENNGEIKLLKIC</sequence>
<organism evidence="3 4">
    <name type="scientific">Venenivibrio stagnispumantis</name>
    <dbReference type="NCBI Taxonomy" id="407998"/>
    <lineage>
        <taxon>Bacteria</taxon>
        <taxon>Pseudomonadati</taxon>
        <taxon>Aquificota</taxon>
        <taxon>Aquificia</taxon>
        <taxon>Aquificales</taxon>
        <taxon>Hydrogenothermaceae</taxon>
        <taxon>Venenivibrio</taxon>
    </lineage>
</organism>
<proteinExistence type="predicted"/>
<dbReference type="Gene3D" id="3.30.1360.120">
    <property type="entry name" value="Probable tRNA modification gtpase trme, domain 1"/>
    <property type="match status" value="1"/>
</dbReference>
<dbReference type="InterPro" id="IPR027266">
    <property type="entry name" value="TrmE/GcvT-like"/>
</dbReference>
<evidence type="ECO:0000313" key="3">
    <source>
        <dbReference type="EMBL" id="SMP10026.1"/>
    </source>
</evidence>
<evidence type="ECO:0000256" key="1">
    <source>
        <dbReference type="ARBA" id="ARBA00022946"/>
    </source>
</evidence>
<dbReference type="PANTHER" id="PTHR22602">
    <property type="entry name" value="TRANSFERASE CAF17, MITOCHONDRIAL-RELATED"/>
    <property type="match status" value="1"/>
</dbReference>
<dbReference type="NCBIfam" id="TIGR03317">
    <property type="entry name" value="ygfZ_signature"/>
    <property type="match status" value="1"/>
</dbReference>
<dbReference type="PANTHER" id="PTHR22602:SF0">
    <property type="entry name" value="TRANSFERASE CAF17, MITOCHONDRIAL-RELATED"/>
    <property type="match status" value="1"/>
</dbReference>
<evidence type="ECO:0000313" key="4">
    <source>
        <dbReference type="Proteomes" id="UP001157947"/>
    </source>
</evidence>
<evidence type="ECO:0000259" key="2">
    <source>
        <dbReference type="Pfam" id="PF01571"/>
    </source>
</evidence>
<reference evidence="3" key="1">
    <citation type="submission" date="2017-05" db="EMBL/GenBank/DDBJ databases">
        <authorList>
            <person name="Varghese N."/>
            <person name="Submissions S."/>
        </authorList>
    </citation>
    <scope>NUCLEOTIDE SEQUENCE</scope>
    <source>
        <strain evidence="3">DSM 18763</strain>
    </source>
</reference>
<dbReference type="InterPro" id="IPR017703">
    <property type="entry name" value="YgfZ/GCV_T_CS"/>
</dbReference>
<accession>A0AA46ADZ8</accession>
<dbReference type="InterPro" id="IPR006222">
    <property type="entry name" value="GCVT_N"/>
</dbReference>
<keyword evidence="1" id="KW-0809">Transit peptide</keyword>
<gene>
    <name evidence="3" type="ORF">SAMN06264868_10761</name>
</gene>
<dbReference type="Pfam" id="PF01571">
    <property type="entry name" value="GCV_T"/>
    <property type="match status" value="1"/>
</dbReference>
<dbReference type="GO" id="GO:0016226">
    <property type="term" value="P:iron-sulfur cluster assembly"/>
    <property type="evidence" value="ECO:0007669"/>
    <property type="project" value="TreeGrafter"/>
</dbReference>
<dbReference type="RefSeq" id="WP_265134859.1">
    <property type="nucleotide sequence ID" value="NZ_FXTX01000007.1"/>
</dbReference>
<name>A0AA46ADZ8_9AQUI</name>
<dbReference type="AlphaFoldDB" id="A0AA46ADZ8"/>
<comment type="caution">
    <text evidence="3">The sequence shown here is derived from an EMBL/GenBank/DDBJ whole genome shotgun (WGS) entry which is preliminary data.</text>
</comment>
<protein>
    <recommendedName>
        <fullName evidence="2">GCVT N-terminal domain-containing protein</fullName>
    </recommendedName>
</protein>
<dbReference type="EMBL" id="FXTX01000007">
    <property type="protein sequence ID" value="SMP10026.1"/>
    <property type="molecule type" value="Genomic_DNA"/>
</dbReference>
<dbReference type="Proteomes" id="UP001157947">
    <property type="component" value="Unassembled WGS sequence"/>
</dbReference>
<dbReference type="SUPFAM" id="SSF103025">
    <property type="entry name" value="Folate-binding domain"/>
    <property type="match status" value="1"/>
</dbReference>